<feature type="region of interest" description="Disordered" evidence="6">
    <location>
        <begin position="48"/>
        <end position="88"/>
    </location>
</feature>
<gene>
    <name evidence="8" type="ORF">HAX54_020289</name>
</gene>
<dbReference type="InterPro" id="IPR044898">
    <property type="entry name" value="CDI_dom_sf"/>
</dbReference>
<dbReference type="PANTHER" id="PTHR46776">
    <property type="entry name" value="CYCLIN-DEPENDENT KINASE INHIBITOR 4-RELATED"/>
    <property type="match status" value="1"/>
</dbReference>
<name>A0ABS8S5W0_DATST</name>
<reference evidence="8 9" key="1">
    <citation type="journal article" date="2021" name="BMC Genomics">
        <title>Datura genome reveals duplications of psychoactive alkaloid biosynthetic genes and high mutation rate following tissue culture.</title>
        <authorList>
            <person name="Rajewski A."/>
            <person name="Carter-House D."/>
            <person name="Stajich J."/>
            <person name="Litt A."/>
        </authorList>
    </citation>
    <scope>NUCLEOTIDE SEQUENCE [LARGE SCALE GENOMIC DNA]</scope>
    <source>
        <strain evidence="8">AR-01</strain>
    </source>
</reference>
<dbReference type="EMBL" id="JACEIK010000245">
    <property type="protein sequence ID" value="MCD7453249.1"/>
    <property type="molecule type" value="Genomic_DNA"/>
</dbReference>
<organism evidence="8 9">
    <name type="scientific">Datura stramonium</name>
    <name type="common">Jimsonweed</name>
    <name type="synonym">Common thornapple</name>
    <dbReference type="NCBI Taxonomy" id="4076"/>
    <lineage>
        <taxon>Eukaryota</taxon>
        <taxon>Viridiplantae</taxon>
        <taxon>Streptophyta</taxon>
        <taxon>Embryophyta</taxon>
        <taxon>Tracheophyta</taxon>
        <taxon>Spermatophyta</taxon>
        <taxon>Magnoliopsida</taxon>
        <taxon>eudicotyledons</taxon>
        <taxon>Gunneridae</taxon>
        <taxon>Pentapetalae</taxon>
        <taxon>asterids</taxon>
        <taxon>lamiids</taxon>
        <taxon>Solanales</taxon>
        <taxon>Solanaceae</taxon>
        <taxon>Solanoideae</taxon>
        <taxon>Datureae</taxon>
        <taxon>Datura</taxon>
    </lineage>
</organism>
<comment type="similarity">
    <text evidence="2 5">Belongs to the CDI family. ICK/KRP subfamily.</text>
</comment>
<keyword evidence="9" id="KW-1185">Reference proteome</keyword>
<comment type="caution">
    <text evidence="8">The sequence shown here is derived from an EMBL/GenBank/DDBJ whole genome shotgun (WGS) entry which is preliminary data.</text>
</comment>
<dbReference type="Gene3D" id="4.10.365.10">
    <property type="entry name" value="p27"/>
    <property type="match status" value="1"/>
</dbReference>
<evidence type="ECO:0000256" key="3">
    <source>
        <dbReference type="ARBA" id="ARBA00023013"/>
    </source>
</evidence>
<dbReference type="Pfam" id="PF02234">
    <property type="entry name" value="CDI"/>
    <property type="match status" value="1"/>
</dbReference>
<protein>
    <recommendedName>
        <fullName evidence="5">Cyclin-dependent kinase inhibitor</fullName>
    </recommendedName>
</protein>
<dbReference type="PIRSF" id="PIRSF017811">
    <property type="entry name" value="CDK_inhib_pln"/>
    <property type="match status" value="1"/>
</dbReference>
<evidence type="ECO:0000256" key="6">
    <source>
        <dbReference type="SAM" id="MobiDB-lite"/>
    </source>
</evidence>
<evidence type="ECO:0000256" key="2">
    <source>
        <dbReference type="ARBA" id="ARBA00010274"/>
    </source>
</evidence>
<sequence>MGKFIRKSKTAGEGSPLGVLTRAKALALKRGDGGSYLELRSRRLVKPFTGLEGRRQKHGVSKDPNLLNPNPTQIPNVPKASSKGRQRSCVNSEEKKECLGAKEMEEVASMGNQKENENSCCDVEASFGENLLEFEGGKRTTRESTPCSMMCRVANEADGRVPNLMRMKIPSAQEVDEFLTRFEEEQQRKFIEKYNFDPVNEKPLPGRYEWVKIEDK</sequence>
<evidence type="ECO:0000256" key="4">
    <source>
        <dbReference type="ARBA" id="ARBA00023306"/>
    </source>
</evidence>
<accession>A0ABS8S5W0</accession>
<keyword evidence="3 5" id="KW-0649">Protein kinase inhibitor</keyword>
<evidence type="ECO:0000256" key="1">
    <source>
        <dbReference type="ARBA" id="ARBA00004642"/>
    </source>
</evidence>
<evidence type="ECO:0000313" key="9">
    <source>
        <dbReference type="Proteomes" id="UP000823775"/>
    </source>
</evidence>
<dbReference type="InterPro" id="IPR044275">
    <property type="entry name" value="KRP"/>
</dbReference>
<dbReference type="InterPro" id="IPR003175">
    <property type="entry name" value="CDI_dom"/>
</dbReference>
<evidence type="ECO:0000259" key="7">
    <source>
        <dbReference type="Pfam" id="PF02234"/>
    </source>
</evidence>
<evidence type="ECO:0000256" key="5">
    <source>
        <dbReference type="PIRNR" id="PIRNR017811"/>
    </source>
</evidence>
<evidence type="ECO:0000313" key="8">
    <source>
        <dbReference type="EMBL" id="MCD7453249.1"/>
    </source>
</evidence>
<dbReference type="Proteomes" id="UP000823775">
    <property type="component" value="Unassembled WGS sequence"/>
</dbReference>
<comment type="subcellular location">
    <subcellularLocation>
        <location evidence="1">Nucleus</location>
        <location evidence="1">Nucleoplasm</location>
    </subcellularLocation>
</comment>
<proteinExistence type="inferred from homology"/>
<feature type="domain" description="Cyclin-dependent kinase inhibitor" evidence="7">
    <location>
        <begin position="169"/>
        <end position="213"/>
    </location>
</feature>
<keyword evidence="4" id="KW-0131">Cell cycle</keyword>